<dbReference type="InterPro" id="IPR039901">
    <property type="entry name" value="Kdotransferase"/>
</dbReference>
<keyword evidence="7" id="KW-0472">Membrane</keyword>
<name>A0ABM9P119_9FLAO</name>
<comment type="catalytic activity">
    <reaction evidence="6 7">
        <text>lipid IVA (E. coli) + CMP-3-deoxy-beta-D-manno-octulosonate = alpha-Kdo-(2-&gt;6)-lipid IVA (E. coli) + CMP + H(+)</text>
        <dbReference type="Rhea" id="RHEA:28066"/>
        <dbReference type="ChEBI" id="CHEBI:15378"/>
        <dbReference type="ChEBI" id="CHEBI:58603"/>
        <dbReference type="ChEBI" id="CHEBI:60364"/>
        <dbReference type="ChEBI" id="CHEBI:60377"/>
        <dbReference type="ChEBI" id="CHEBI:85987"/>
        <dbReference type="EC" id="2.4.99.12"/>
    </reaction>
</comment>
<comment type="function">
    <text evidence="7">Involved in lipopolysaccharide (LPS) biosynthesis. Catalyzes the transfer of 3-deoxy-D-manno-octulosonate (Kdo) residue(s) from CMP-Kdo to lipid IV(A), the tetraacyldisaccharide-1,4'-bisphosphate precursor of lipid A.</text>
</comment>
<protein>
    <recommendedName>
        <fullName evidence="3 7">3-deoxy-D-manno-octulosonic acid transferase</fullName>
        <shortName evidence="7">Kdo transferase</shortName>
        <ecNumber evidence="2 7">2.4.99.12</ecNumber>
    </recommendedName>
    <alternativeName>
        <fullName evidence="5 7">Lipid IV(A) 3-deoxy-D-manno-octulosonic acid transferase</fullName>
    </alternativeName>
</protein>
<dbReference type="Pfam" id="PF04413">
    <property type="entry name" value="Glycos_transf_N"/>
    <property type="match status" value="1"/>
</dbReference>
<evidence type="ECO:0000313" key="9">
    <source>
        <dbReference type="EMBL" id="CAL2086827.1"/>
    </source>
</evidence>
<feature type="domain" description="3-deoxy-D-manno-octulosonic-acid transferase N-terminal" evidence="8">
    <location>
        <begin position="37"/>
        <end position="205"/>
    </location>
</feature>
<comment type="pathway">
    <text evidence="1 7">Bacterial outer membrane biogenesis; LPS core biosynthesis.</text>
</comment>
<comment type="subcellular location">
    <subcellularLocation>
        <location evidence="7">Cell membrane</location>
    </subcellularLocation>
</comment>
<dbReference type="PANTHER" id="PTHR42755:SF1">
    <property type="entry name" value="3-DEOXY-D-MANNO-OCTULOSONIC ACID TRANSFERASE, MITOCHONDRIAL-RELATED"/>
    <property type="match status" value="1"/>
</dbReference>
<keyword evidence="7" id="KW-1003">Cell membrane</keyword>
<reference evidence="9 10" key="1">
    <citation type="submission" date="2024-05" db="EMBL/GenBank/DDBJ databases">
        <authorList>
            <person name="Duchaud E."/>
        </authorList>
    </citation>
    <scope>NUCLEOTIDE SEQUENCE [LARGE SCALE GENOMIC DNA]</scope>
    <source>
        <strain evidence="9">Ena-SAMPLE-TAB-13-05-2024-13:56:06:370-140309</strain>
    </source>
</reference>
<evidence type="ECO:0000259" key="8">
    <source>
        <dbReference type="Pfam" id="PF04413"/>
    </source>
</evidence>
<organism evidence="9 10">
    <name type="scientific">Tenacibaculum dicentrarchi</name>
    <dbReference type="NCBI Taxonomy" id="669041"/>
    <lineage>
        <taxon>Bacteria</taxon>
        <taxon>Pseudomonadati</taxon>
        <taxon>Bacteroidota</taxon>
        <taxon>Flavobacteriia</taxon>
        <taxon>Flavobacteriales</taxon>
        <taxon>Flavobacteriaceae</taxon>
        <taxon>Tenacibaculum</taxon>
    </lineage>
</organism>
<evidence type="ECO:0000256" key="2">
    <source>
        <dbReference type="ARBA" id="ARBA00012621"/>
    </source>
</evidence>
<accession>A0ABM9P119</accession>
<gene>
    <name evidence="9" type="ORF">TD3509T_2123</name>
</gene>
<dbReference type="GO" id="GO:0016740">
    <property type="term" value="F:transferase activity"/>
    <property type="evidence" value="ECO:0007669"/>
    <property type="project" value="UniProtKB-KW"/>
</dbReference>
<evidence type="ECO:0000256" key="3">
    <source>
        <dbReference type="ARBA" id="ARBA00019077"/>
    </source>
</evidence>
<evidence type="ECO:0000313" key="10">
    <source>
        <dbReference type="Proteomes" id="UP001497514"/>
    </source>
</evidence>
<dbReference type="Gene3D" id="3.40.50.2000">
    <property type="entry name" value="Glycogen Phosphorylase B"/>
    <property type="match status" value="1"/>
</dbReference>
<evidence type="ECO:0000256" key="6">
    <source>
        <dbReference type="ARBA" id="ARBA00049183"/>
    </source>
</evidence>
<dbReference type="EC" id="2.4.99.12" evidence="2 7"/>
<dbReference type="InterPro" id="IPR007507">
    <property type="entry name" value="Glycos_transf_N"/>
</dbReference>
<proteinExistence type="inferred from homology"/>
<sequence>MNFIYNLLLFKVSILLRFIALFNKKIKLFVDGRKQTFSKLENIKKTDKVIWFHAASLGEFEQGRPIIEALKERYKNHKIVVTFFSPSGYEIRKNYPLADVVCYLPFDTKANVKKFIAKIHPEIAIIIKYEFWPNLLSEVKKQGINTILISGIFREKQSFFKWYGGFMRNKLKAFNHFYVQNEASKKLLSSIGFQNITIAGDTRFDRVHDILKQDNSLDFINKFKNNSYTVVAGSTWEEDEKLLVNYINNHASADEKFIIAPHNINQKQIKELQKSINKKTILYSEKEGQNLSENQVFIIDTIGLLTKIYSYADVAYVGGGLATGLHNILEPATFGIPIVFGANKYKKFQEATDLLKLGSVTIVTNNEDFSSNFTTLKANANLRTKMGSENYHYIKNNIGATKIIMNYIKNTL</sequence>
<evidence type="ECO:0000256" key="1">
    <source>
        <dbReference type="ARBA" id="ARBA00004713"/>
    </source>
</evidence>
<dbReference type="EMBL" id="OZ038524">
    <property type="protein sequence ID" value="CAL2086827.1"/>
    <property type="molecule type" value="Genomic_DNA"/>
</dbReference>
<dbReference type="RefSeq" id="WP_101903192.1">
    <property type="nucleotide sequence ID" value="NZ_JBFKZT010000001.1"/>
</dbReference>
<keyword evidence="4 7" id="KW-0808">Transferase</keyword>
<dbReference type="SUPFAM" id="SSF53756">
    <property type="entry name" value="UDP-Glycosyltransferase/glycogen phosphorylase"/>
    <property type="match status" value="1"/>
</dbReference>
<dbReference type="PANTHER" id="PTHR42755">
    <property type="entry name" value="3-DEOXY-MANNO-OCTULOSONATE CYTIDYLYLTRANSFERASE"/>
    <property type="match status" value="1"/>
</dbReference>
<evidence type="ECO:0000256" key="7">
    <source>
        <dbReference type="RuleBase" id="RU365103"/>
    </source>
</evidence>
<keyword evidence="10" id="KW-1185">Reference proteome</keyword>
<dbReference type="Proteomes" id="UP001497514">
    <property type="component" value="Chromosome"/>
</dbReference>
<evidence type="ECO:0000256" key="4">
    <source>
        <dbReference type="ARBA" id="ARBA00022679"/>
    </source>
</evidence>
<dbReference type="InterPro" id="IPR038107">
    <property type="entry name" value="Glycos_transf_N_sf"/>
</dbReference>
<comment type="similarity">
    <text evidence="7">Belongs to the glycosyltransferase group 1 family.</text>
</comment>
<keyword evidence="7" id="KW-0448">Lipopolysaccharide biosynthesis</keyword>
<dbReference type="Gene3D" id="3.40.50.11720">
    <property type="entry name" value="3-Deoxy-D-manno-octulosonic-acid transferase, N-terminal domain"/>
    <property type="match status" value="1"/>
</dbReference>
<evidence type="ECO:0000256" key="5">
    <source>
        <dbReference type="ARBA" id="ARBA00031445"/>
    </source>
</evidence>